<sequence length="99" mass="10738">MSTLDETFMPLDPANYLNTAEDIAAYLEATLEEDGDDSAAIKRALGYIARSRNFSEIARQSGISREGLYKSLGEDGNPSLSTIIKVAHALGLKIRFEAA</sequence>
<reference evidence="2" key="1">
    <citation type="submission" date="2016-02" db="EMBL/GenBank/DDBJ databases">
        <authorList>
            <person name="Kaur G."/>
            <person name="Nair G.R."/>
            <person name="Mayilraj S."/>
        </authorList>
    </citation>
    <scope>NUCLEOTIDE SEQUENCE [LARGE SCALE GENOMIC DNA]</scope>
    <source>
        <strain evidence="2">GA-15</strain>
    </source>
</reference>
<dbReference type="GO" id="GO:0003677">
    <property type="term" value="F:DNA binding"/>
    <property type="evidence" value="ECO:0007669"/>
    <property type="project" value="InterPro"/>
</dbReference>
<dbReference type="SUPFAM" id="SSF47413">
    <property type="entry name" value="lambda repressor-like DNA-binding domains"/>
    <property type="match status" value="1"/>
</dbReference>
<keyword evidence="2" id="KW-1185">Reference proteome</keyword>
<dbReference type="PANTHER" id="PTHR40275:SF1">
    <property type="entry name" value="SSL7038 PROTEIN"/>
    <property type="match status" value="1"/>
</dbReference>
<accession>A0A177IDL2</accession>
<proteinExistence type="predicted"/>
<dbReference type="Pfam" id="PF21716">
    <property type="entry name" value="dnstrm_HI1420"/>
    <property type="match status" value="1"/>
</dbReference>
<dbReference type="InterPro" id="IPR010982">
    <property type="entry name" value="Lambda_DNA-bd_dom_sf"/>
</dbReference>
<dbReference type="NCBIfam" id="TIGR02684">
    <property type="entry name" value="dnstrm_HI1420"/>
    <property type="match status" value="1"/>
</dbReference>
<dbReference type="OrthoDB" id="9798416at2"/>
<evidence type="ECO:0000313" key="1">
    <source>
        <dbReference type="EMBL" id="OAH26185.1"/>
    </source>
</evidence>
<dbReference type="RefSeq" id="WP_066840558.1">
    <property type="nucleotide sequence ID" value="NZ_CAMNZH010000056.1"/>
</dbReference>
<dbReference type="AlphaFoldDB" id="A0A177IDL2"/>
<dbReference type="Gene3D" id="1.10.260.40">
    <property type="entry name" value="lambda repressor-like DNA-binding domains"/>
    <property type="match status" value="1"/>
</dbReference>
<protein>
    <submittedName>
        <fullName evidence="1">Addiction module antitoxin</fullName>
    </submittedName>
</protein>
<gene>
    <name evidence="1" type="ORF">AYJ05_00685</name>
</gene>
<dbReference type="EMBL" id="LSTQ01000024">
    <property type="protein sequence ID" value="OAH26185.1"/>
    <property type="molecule type" value="Genomic_DNA"/>
</dbReference>
<dbReference type="PANTHER" id="PTHR40275">
    <property type="entry name" value="SSL7038 PROTEIN"/>
    <property type="match status" value="1"/>
</dbReference>
<dbReference type="Proteomes" id="UP000076947">
    <property type="component" value="Unassembled WGS sequence"/>
</dbReference>
<organism evidence="1 2">
    <name type="scientific">Corynebacterium stationis</name>
    <dbReference type="NCBI Taxonomy" id="1705"/>
    <lineage>
        <taxon>Bacteria</taxon>
        <taxon>Bacillati</taxon>
        <taxon>Actinomycetota</taxon>
        <taxon>Actinomycetes</taxon>
        <taxon>Mycobacteriales</taxon>
        <taxon>Corynebacteriaceae</taxon>
        <taxon>Corynebacterium</taxon>
    </lineage>
</organism>
<name>A0A177IDL2_9CORY</name>
<evidence type="ECO:0000313" key="2">
    <source>
        <dbReference type="Proteomes" id="UP000076947"/>
    </source>
</evidence>
<dbReference type="InterPro" id="IPR014057">
    <property type="entry name" value="HI1420"/>
</dbReference>
<comment type="caution">
    <text evidence="1">The sequence shown here is derived from an EMBL/GenBank/DDBJ whole genome shotgun (WGS) entry which is preliminary data.</text>
</comment>